<evidence type="ECO:0000313" key="4">
    <source>
        <dbReference type="Proteomes" id="UP000000763"/>
    </source>
</evidence>
<dbReference type="EMBL" id="AP006438">
    <property type="protein sequence ID" value="BAD20149.1"/>
    <property type="molecule type" value="Genomic_DNA"/>
</dbReference>
<feature type="region of interest" description="Disordered" evidence="1">
    <location>
        <begin position="1"/>
        <end position="98"/>
    </location>
</feature>
<protein>
    <submittedName>
        <fullName evidence="3">Uncharacterized protein</fullName>
    </submittedName>
</protein>
<evidence type="ECO:0000313" key="3">
    <source>
        <dbReference type="EMBL" id="BAD20149.1"/>
    </source>
</evidence>
<reference evidence="4" key="4">
    <citation type="journal article" date="2008" name="Nucleic Acids Res.">
        <title>The rice annotation project database (RAP-DB): 2008 update.</title>
        <authorList>
            <consortium name="The rice annotation project (RAP)"/>
        </authorList>
    </citation>
    <scope>GENOME REANNOTATION</scope>
    <source>
        <strain evidence="4">cv. Nipponbare</strain>
    </source>
</reference>
<name>Q6K1Y2_ORYSJ</name>
<proteinExistence type="predicted"/>
<dbReference type="EMBL" id="AP004881">
    <property type="protein sequence ID" value="BAD19589.1"/>
    <property type="molecule type" value="Genomic_DNA"/>
</dbReference>
<feature type="compositionally biased region" description="Basic and acidic residues" evidence="1">
    <location>
        <begin position="84"/>
        <end position="98"/>
    </location>
</feature>
<accession>Q6K1Y2</accession>
<reference evidence="4" key="3">
    <citation type="journal article" date="2005" name="Nature">
        <title>The map-based sequence of the rice genome.</title>
        <authorList>
            <consortium name="International rice genome sequencing project (IRGSP)"/>
            <person name="Matsumoto T."/>
            <person name="Wu J."/>
            <person name="Kanamori H."/>
            <person name="Katayose Y."/>
            <person name="Fujisawa M."/>
            <person name="Namiki N."/>
            <person name="Mizuno H."/>
            <person name="Yamamoto K."/>
            <person name="Antonio B.A."/>
            <person name="Baba T."/>
            <person name="Sakata K."/>
            <person name="Nagamura Y."/>
            <person name="Aoki H."/>
            <person name="Arikawa K."/>
            <person name="Arita K."/>
            <person name="Bito T."/>
            <person name="Chiden Y."/>
            <person name="Fujitsuka N."/>
            <person name="Fukunaka R."/>
            <person name="Hamada M."/>
            <person name="Harada C."/>
            <person name="Hayashi A."/>
            <person name="Hijishita S."/>
            <person name="Honda M."/>
            <person name="Hosokawa S."/>
            <person name="Ichikawa Y."/>
            <person name="Idonuma A."/>
            <person name="Iijima M."/>
            <person name="Ikeda M."/>
            <person name="Ikeno M."/>
            <person name="Ito K."/>
            <person name="Ito S."/>
            <person name="Ito T."/>
            <person name="Ito Y."/>
            <person name="Ito Y."/>
            <person name="Iwabuchi A."/>
            <person name="Kamiya K."/>
            <person name="Karasawa W."/>
            <person name="Kurita K."/>
            <person name="Katagiri S."/>
            <person name="Kikuta A."/>
            <person name="Kobayashi H."/>
            <person name="Kobayashi N."/>
            <person name="Machita K."/>
            <person name="Maehara T."/>
            <person name="Masukawa M."/>
            <person name="Mizubayashi T."/>
            <person name="Mukai Y."/>
            <person name="Nagasaki H."/>
            <person name="Nagata Y."/>
            <person name="Naito S."/>
            <person name="Nakashima M."/>
            <person name="Nakama Y."/>
            <person name="Nakamichi Y."/>
            <person name="Nakamura M."/>
            <person name="Meguro A."/>
            <person name="Negishi M."/>
            <person name="Ohta I."/>
            <person name="Ohta T."/>
            <person name="Okamoto M."/>
            <person name="Ono N."/>
            <person name="Saji S."/>
            <person name="Sakaguchi M."/>
            <person name="Sakai K."/>
            <person name="Shibata M."/>
            <person name="Shimokawa T."/>
            <person name="Song J."/>
            <person name="Takazaki Y."/>
            <person name="Terasawa K."/>
            <person name="Tsugane M."/>
            <person name="Tsuji K."/>
            <person name="Ueda S."/>
            <person name="Waki K."/>
            <person name="Yamagata H."/>
            <person name="Yamamoto M."/>
            <person name="Yamamoto S."/>
            <person name="Yamane H."/>
            <person name="Yoshiki S."/>
            <person name="Yoshihara R."/>
            <person name="Yukawa K."/>
            <person name="Zhong H."/>
            <person name="Yano M."/>
            <person name="Yuan Q."/>
            <person name="Ouyang S."/>
            <person name="Liu J."/>
            <person name="Jones K.M."/>
            <person name="Gansberger K."/>
            <person name="Moffat K."/>
            <person name="Hill J."/>
            <person name="Bera J."/>
            <person name="Fadrosh D."/>
            <person name="Jin S."/>
            <person name="Johri S."/>
            <person name="Kim M."/>
            <person name="Overton L."/>
            <person name="Reardon M."/>
            <person name="Tsitrin T."/>
            <person name="Vuong H."/>
            <person name="Weaver B."/>
            <person name="Ciecko A."/>
            <person name="Tallon L."/>
            <person name="Jackson J."/>
            <person name="Pai G."/>
            <person name="Aken S.V."/>
            <person name="Utterback T."/>
            <person name="Reidmuller S."/>
            <person name="Feldblyum T."/>
            <person name="Hsiao J."/>
            <person name="Zismann V."/>
            <person name="Iobst S."/>
            <person name="de Vazeille A.R."/>
            <person name="Buell C.R."/>
            <person name="Ying K."/>
            <person name="Li Y."/>
            <person name="Lu T."/>
            <person name="Huang Y."/>
            <person name="Zhao Q."/>
            <person name="Feng Q."/>
            <person name="Zhang L."/>
            <person name="Zhu J."/>
            <person name="Weng Q."/>
            <person name="Mu J."/>
            <person name="Lu Y."/>
            <person name="Fan D."/>
            <person name="Liu Y."/>
            <person name="Guan J."/>
            <person name="Zhang Y."/>
            <person name="Yu S."/>
            <person name="Liu X."/>
            <person name="Zhang Y."/>
            <person name="Hong G."/>
            <person name="Han B."/>
            <person name="Choisne N."/>
            <person name="Demange N."/>
            <person name="Orjeda G."/>
            <person name="Samain S."/>
            <person name="Cattolico L."/>
            <person name="Pelletier E."/>
            <person name="Couloux A."/>
            <person name="Segurens B."/>
            <person name="Wincker P."/>
            <person name="D'Hont A."/>
            <person name="Scarpelli C."/>
            <person name="Weissenbach J."/>
            <person name="Salanoubat M."/>
            <person name="Quetier F."/>
            <person name="Yu Y."/>
            <person name="Kim H.R."/>
            <person name="Rambo T."/>
            <person name="Currie J."/>
            <person name="Collura K."/>
            <person name="Luo M."/>
            <person name="Yang T."/>
            <person name="Ammiraju J.S.S."/>
            <person name="Engler F."/>
            <person name="Soderlund C."/>
            <person name="Wing R.A."/>
            <person name="Palmer L.E."/>
            <person name="de la Bastide M."/>
            <person name="Spiegel L."/>
            <person name="Nascimento L."/>
            <person name="Zutavern T."/>
            <person name="O'Shaughnessy A."/>
            <person name="Dike S."/>
            <person name="Dedhia N."/>
            <person name="Preston R."/>
            <person name="Balija V."/>
            <person name="McCombie W.R."/>
            <person name="Chow T."/>
            <person name="Chen H."/>
            <person name="Chung M."/>
            <person name="Chen C."/>
            <person name="Shaw J."/>
            <person name="Wu H."/>
            <person name="Hsiao K."/>
            <person name="Chao Y."/>
            <person name="Chu M."/>
            <person name="Cheng C."/>
            <person name="Hour A."/>
            <person name="Lee P."/>
            <person name="Lin S."/>
            <person name="Lin Y."/>
            <person name="Liou J."/>
            <person name="Liu S."/>
            <person name="Hsing Y."/>
            <person name="Raghuvanshi S."/>
            <person name="Mohanty A."/>
            <person name="Bharti A.K."/>
            <person name="Gaur A."/>
            <person name="Gupta V."/>
            <person name="Kumar D."/>
            <person name="Ravi V."/>
            <person name="Vij S."/>
            <person name="Kapur A."/>
            <person name="Khurana P."/>
            <person name="Khurana P."/>
            <person name="Khurana J.P."/>
            <person name="Tyagi A.K."/>
            <person name="Gaikwad K."/>
            <person name="Singh A."/>
            <person name="Dalal V."/>
            <person name="Srivastava S."/>
            <person name="Dixit A."/>
            <person name="Pal A.K."/>
            <person name="Ghazi I.A."/>
            <person name="Yadav M."/>
            <person name="Pandit A."/>
            <person name="Bhargava A."/>
            <person name="Sureshbabu K."/>
            <person name="Batra K."/>
            <person name="Sharma T.R."/>
            <person name="Mohapatra T."/>
            <person name="Singh N.K."/>
            <person name="Messing J."/>
            <person name="Nelson A.B."/>
            <person name="Fuks G."/>
            <person name="Kavchok S."/>
            <person name="Keizer G."/>
            <person name="Linton E."/>
            <person name="Llaca V."/>
            <person name="Song R."/>
            <person name="Tanyolac B."/>
            <person name="Young S."/>
            <person name="Ho-Il K."/>
            <person name="Hahn J.H."/>
            <person name="Sangsakoo G."/>
            <person name="Vanavichit A."/>
            <person name="de Mattos Luiz.A.T."/>
            <person name="Zimmer P.D."/>
            <person name="Malone G."/>
            <person name="Dellagostin O."/>
            <person name="de Oliveira A.C."/>
            <person name="Bevan M."/>
            <person name="Bancroft I."/>
            <person name="Minx P."/>
            <person name="Cordum H."/>
            <person name="Wilson R."/>
            <person name="Cheng Z."/>
            <person name="Jin W."/>
            <person name="Jiang J."/>
            <person name="Leong S.A."/>
            <person name="Iwama H."/>
            <person name="Gojobori T."/>
            <person name="Itoh T."/>
            <person name="Niimura Y."/>
            <person name="Fujii Y."/>
            <person name="Habara T."/>
            <person name="Sakai H."/>
            <person name="Sato Y."/>
            <person name="Wilson G."/>
            <person name="Kumar K."/>
            <person name="McCouch S."/>
            <person name="Juretic N."/>
            <person name="Hoen D."/>
            <person name="Wright S."/>
            <person name="Bruskiewich R."/>
            <person name="Bureau T."/>
            <person name="Miyao A."/>
            <person name="Hirochika H."/>
            <person name="Nishikawa T."/>
            <person name="Kadowaki K."/>
            <person name="Sugiura M."/>
            <person name="Burr B."/>
            <person name="Sasaki T."/>
        </authorList>
    </citation>
    <scope>NUCLEOTIDE SEQUENCE [LARGE SCALE GENOMIC DNA]</scope>
    <source>
        <strain evidence="4">cv. Nipponbare</strain>
    </source>
</reference>
<feature type="compositionally biased region" description="Basic residues" evidence="1">
    <location>
        <begin position="44"/>
        <end position="61"/>
    </location>
</feature>
<reference evidence="2" key="1">
    <citation type="submission" date="2002-03" db="EMBL/GenBank/DDBJ databases">
        <title>Oryza sativa nipponbare(GA3) genomic DNA, chromosome 2, PAC clone:P0496E03.</title>
        <authorList>
            <person name="Sasaki T."/>
            <person name="Matsumoto T."/>
            <person name="Yamamoto K."/>
        </authorList>
    </citation>
    <scope>NUCLEOTIDE SEQUENCE</scope>
</reference>
<organism evidence="3 4">
    <name type="scientific">Oryza sativa subsp. japonica</name>
    <name type="common">Rice</name>
    <dbReference type="NCBI Taxonomy" id="39947"/>
    <lineage>
        <taxon>Eukaryota</taxon>
        <taxon>Viridiplantae</taxon>
        <taxon>Streptophyta</taxon>
        <taxon>Embryophyta</taxon>
        <taxon>Tracheophyta</taxon>
        <taxon>Spermatophyta</taxon>
        <taxon>Magnoliopsida</taxon>
        <taxon>Liliopsida</taxon>
        <taxon>Poales</taxon>
        <taxon>Poaceae</taxon>
        <taxon>BOP clade</taxon>
        <taxon>Oryzoideae</taxon>
        <taxon>Oryzeae</taxon>
        <taxon>Oryzinae</taxon>
        <taxon>Oryza</taxon>
        <taxon>Oryza sativa</taxon>
    </lineage>
</organism>
<sequence length="98" mass="10621">MGASGGGMRGLAGPRRAALLAPGPQTCSPSGARAGEEEDATAWRGRRGARPAPPPRRRRPRGGGGGGRRLSVRSCLRRKHRRENRGETDEKKRRESQR</sequence>
<feature type="compositionally biased region" description="Low complexity" evidence="1">
    <location>
        <begin position="11"/>
        <end position="24"/>
    </location>
</feature>
<dbReference type="AlphaFoldDB" id="Q6K1Y2"/>
<reference evidence="3" key="2">
    <citation type="submission" date="2003-05" db="EMBL/GenBank/DDBJ databases">
        <title>Oryza sativa nipponbare(GA3) genomic DNA, chromosome 2, BAC clone:OSJNBa0030C08.</title>
        <authorList>
            <person name="Sasaki T."/>
            <person name="Matsumoto T."/>
            <person name="Katayose Y."/>
        </authorList>
    </citation>
    <scope>NUCLEOTIDE SEQUENCE</scope>
</reference>
<feature type="compositionally biased region" description="Gly residues" evidence="1">
    <location>
        <begin position="1"/>
        <end position="10"/>
    </location>
</feature>
<evidence type="ECO:0000256" key="1">
    <source>
        <dbReference type="SAM" id="MobiDB-lite"/>
    </source>
</evidence>
<dbReference type="Proteomes" id="UP000000763">
    <property type="component" value="Chromosome 2"/>
</dbReference>
<evidence type="ECO:0000313" key="2">
    <source>
        <dbReference type="EMBL" id="BAD19589.1"/>
    </source>
</evidence>
<gene>
    <name evidence="3" type="ORF">OSJNBa0030C08.30</name>
    <name evidence="2" type="ORF">P0496E03.3</name>
</gene>